<organism evidence="1">
    <name type="scientific">Haptolina brevifila</name>
    <dbReference type="NCBI Taxonomy" id="156173"/>
    <lineage>
        <taxon>Eukaryota</taxon>
        <taxon>Haptista</taxon>
        <taxon>Haptophyta</taxon>
        <taxon>Prymnesiophyceae</taxon>
        <taxon>Prymnesiales</taxon>
        <taxon>Prymnesiaceae</taxon>
        <taxon>Haptolina</taxon>
    </lineage>
</organism>
<dbReference type="EMBL" id="HBGU01009798">
    <property type="protein sequence ID" value="CAD9411930.1"/>
    <property type="molecule type" value="Transcribed_RNA"/>
</dbReference>
<name>A0A7S2C069_9EUKA</name>
<reference evidence="1" key="1">
    <citation type="submission" date="2021-01" db="EMBL/GenBank/DDBJ databases">
        <authorList>
            <person name="Corre E."/>
            <person name="Pelletier E."/>
            <person name="Niang G."/>
            <person name="Scheremetjew M."/>
            <person name="Finn R."/>
            <person name="Kale V."/>
            <person name="Holt S."/>
            <person name="Cochrane G."/>
            <person name="Meng A."/>
            <person name="Brown T."/>
            <person name="Cohen L."/>
        </authorList>
    </citation>
    <scope>NUCLEOTIDE SEQUENCE</scope>
    <source>
        <strain evidence="1">UTEX LB 985</strain>
    </source>
</reference>
<sequence length="344" mass="37781">MSVRGLCRRPKMKPRVKVTLRNISLTTEEGEPLGEPSDDGAYTSFDFGVDMLLPLTNPATVLHIQVLNGCALLGQWFMTTKYLYVAPTHCKHSALKVHDDGALTGTFLLCDAKLHGSAVRALGPHDMGPKGYCGEIDMGIHWVHTPELNMEPQAETRIATEQLNEGTCEDKLRLGNFGQLRTLLTQLPIRLDIHQMTIRDLQVRMKDIFTGTSATAFAGKKAEVKSPQTLDDEVSMLRTDTIIRDHIKDKDHAVHVDLLDFKRFDQVTLYDFVDQFAKQTAARVLFNSKSIGSALGEIFGGLSQNFTHAFGSINSGKDSGNDQQDGAPNAANVSTATGKGIGLW</sequence>
<gene>
    <name evidence="1" type="ORF">CBRE1094_LOCUS5419</name>
</gene>
<protein>
    <submittedName>
        <fullName evidence="1">Uncharacterized protein</fullName>
    </submittedName>
</protein>
<proteinExistence type="predicted"/>
<evidence type="ECO:0000313" key="1">
    <source>
        <dbReference type="EMBL" id="CAD9411930.1"/>
    </source>
</evidence>
<dbReference type="AlphaFoldDB" id="A0A7S2C069"/>
<accession>A0A7S2C069</accession>